<evidence type="ECO:0000256" key="1">
    <source>
        <dbReference type="ARBA" id="ARBA00004996"/>
    </source>
</evidence>
<dbReference type="GO" id="GO:0002189">
    <property type="term" value="C:ribose phosphate diphosphokinase complex"/>
    <property type="evidence" value="ECO:0007669"/>
    <property type="project" value="TreeGrafter"/>
</dbReference>
<evidence type="ECO:0000313" key="15">
    <source>
        <dbReference type="Proteomes" id="UP000515146"/>
    </source>
</evidence>
<keyword evidence="10" id="KW-0460">Magnesium</keyword>
<evidence type="ECO:0000256" key="7">
    <source>
        <dbReference type="ARBA" id="ARBA00022741"/>
    </source>
</evidence>
<dbReference type="InterPro" id="IPR041569">
    <property type="entry name" value="AAA_lid_3"/>
</dbReference>
<dbReference type="NCBIfam" id="TIGR01251">
    <property type="entry name" value="ribP_PPkin"/>
    <property type="match status" value="1"/>
</dbReference>
<dbReference type="GO" id="GO:0016301">
    <property type="term" value="F:kinase activity"/>
    <property type="evidence" value="ECO:0007669"/>
    <property type="project" value="UniProtKB-KW"/>
</dbReference>
<evidence type="ECO:0000256" key="9">
    <source>
        <dbReference type="ARBA" id="ARBA00022840"/>
    </source>
</evidence>
<dbReference type="Gene3D" id="1.10.8.60">
    <property type="match status" value="1"/>
</dbReference>
<evidence type="ECO:0000259" key="14">
    <source>
        <dbReference type="SMART" id="SM00382"/>
    </source>
</evidence>
<keyword evidence="4" id="KW-0808">Transferase</keyword>
<dbReference type="CDD" id="cd06223">
    <property type="entry name" value="PRTases_typeI"/>
    <property type="match status" value="1"/>
</dbReference>
<evidence type="ECO:0000256" key="6">
    <source>
        <dbReference type="ARBA" id="ARBA00022727"/>
    </source>
</evidence>
<dbReference type="AlphaFoldDB" id="A0A6P6Y4N5"/>
<dbReference type="Gene3D" id="3.40.50.300">
    <property type="entry name" value="P-loop containing nucleotide triphosphate hydrolases"/>
    <property type="match status" value="1"/>
</dbReference>
<evidence type="ECO:0000256" key="13">
    <source>
        <dbReference type="RuleBase" id="RU003651"/>
    </source>
</evidence>
<dbReference type="Gene3D" id="3.40.50.2020">
    <property type="match status" value="2"/>
</dbReference>
<dbReference type="EC" id="2.7.6.1" evidence="3"/>
<dbReference type="FunFam" id="3.40.50.300:FF:001025">
    <property type="entry name" value="ATPase family, AAA domain-containing 2B"/>
    <property type="match status" value="1"/>
</dbReference>
<dbReference type="NCBIfam" id="NF002320">
    <property type="entry name" value="PRK01259.1"/>
    <property type="match status" value="1"/>
</dbReference>
<dbReference type="KEGG" id="dpte:113794526"/>
<keyword evidence="15" id="KW-1185">Reference proteome</keyword>
<dbReference type="FunFam" id="3.40.50.2020:FF:000007">
    <property type="entry name" value="Ribose-phosphate pyrophosphokinase"/>
    <property type="match status" value="1"/>
</dbReference>
<dbReference type="InterPro" id="IPR005946">
    <property type="entry name" value="Rib-P_diPkinase"/>
</dbReference>
<feature type="domain" description="AAA+ ATPase" evidence="14">
    <location>
        <begin position="352"/>
        <end position="492"/>
    </location>
</feature>
<evidence type="ECO:0000256" key="5">
    <source>
        <dbReference type="ARBA" id="ARBA00022723"/>
    </source>
</evidence>
<comment type="catalytic activity">
    <reaction evidence="12">
        <text>D-ribose 5-phosphate + ATP = 5-phospho-alpha-D-ribose 1-diphosphate + AMP + H(+)</text>
        <dbReference type="Rhea" id="RHEA:15609"/>
        <dbReference type="ChEBI" id="CHEBI:15378"/>
        <dbReference type="ChEBI" id="CHEBI:30616"/>
        <dbReference type="ChEBI" id="CHEBI:58017"/>
        <dbReference type="ChEBI" id="CHEBI:78346"/>
        <dbReference type="ChEBI" id="CHEBI:456215"/>
        <dbReference type="EC" id="2.7.6.1"/>
    </reaction>
</comment>
<comment type="similarity">
    <text evidence="2">Belongs to the ribose-phosphate pyrophosphokinase family.</text>
</comment>
<dbReference type="GO" id="GO:0000287">
    <property type="term" value="F:magnesium ion binding"/>
    <property type="evidence" value="ECO:0007669"/>
    <property type="project" value="InterPro"/>
</dbReference>
<dbReference type="PANTHER" id="PTHR10210:SF32">
    <property type="entry name" value="RIBOSE-PHOSPHATE PYROPHOSPHOKINASE 2"/>
    <property type="match status" value="1"/>
</dbReference>
<dbReference type="GO" id="GO:0006015">
    <property type="term" value="P:5-phosphoribose 1-diphosphate biosynthetic process"/>
    <property type="evidence" value="ECO:0007669"/>
    <property type="project" value="TreeGrafter"/>
</dbReference>
<dbReference type="Pfam" id="PF17862">
    <property type="entry name" value="AAA_lid_3"/>
    <property type="match status" value="1"/>
</dbReference>
<evidence type="ECO:0000256" key="8">
    <source>
        <dbReference type="ARBA" id="ARBA00022777"/>
    </source>
</evidence>
<keyword evidence="7 13" id="KW-0547">Nucleotide-binding</keyword>
<dbReference type="PROSITE" id="PS00674">
    <property type="entry name" value="AAA"/>
    <property type="match status" value="1"/>
</dbReference>
<keyword evidence="8" id="KW-0418">Kinase</keyword>
<sequence>MRNALILAGNSNPALASRVAAALGVPLGRMFCGRFADGEVNLEIQESVKGKEVFIIQSTSKPVNEAVMELCLIISAARRSNAAYVTAIIPYYGYARQDRIMKPGVPISAAEVAKIISAMCPDRVVCLDLHCGQIQGFFPLNIIVDNLGTIHVGLKFFVDLALREPVIVSPDGGGVFRAQKFMELYKQQRGTDDVSFALMNKVRKVANEIEDIQLIGYVKNKSCVIVDDMIDTAGTLCEAVNCLIANGARVVYAFAAHGLFNGKALERIRNSPLTAVVVTDSIAHSAETKNAEPNADELQNLHKTEAAELQGSPLLLATLKEFVDDSFAIVTCSLGSDLFVPILSIVDRSKLQLDCSVLLSHRMSTGKTLLAKAVARETSATFLRIVGSELINKYHGEGCRLVRELFKVAKQLSPSIIFIDEIDAVGTRRYDTSCRGELAVQRIMLELLNQLDGFDNKSSVKIIMATNKIQSLDPALIRSGRIDRKVELPPPDEKAKKKIFEIHTRRMTLHDDVDFTEFINDKTNLSGADIKAICTEAGLLALRDLSVRVSLANFRAAKEKVLYRLKGKTVQSLYA</sequence>
<evidence type="ECO:0000256" key="11">
    <source>
        <dbReference type="ARBA" id="ARBA00023054"/>
    </source>
</evidence>
<dbReference type="SUPFAM" id="SSF52540">
    <property type="entry name" value="P-loop containing nucleoside triphosphate hydrolases"/>
    <property type="match status" value="1"/>
</dbReference>
<evidence type="ECO:0000256" key="4">
    <source>
        <dbReference type="ARBA" id="ARBA00022679"/>
    </source>
</evidence>
<organism evidence="15 16">
    <name type="scientific">Dermatophagoides pteronyssinus</name>
    <name type="common">European house dust mite</name>
    <dbReference type="NCBI Taxonomy" id="6956"/>
    <lineage>
        <taxon>Eukaryota</taxon>
        <taxon>Metazoa</taxon>
        <taxon>Ecdysozoa</taxon>
        <taxon>Arthropoda</taxon>
        <taxon>Chelicerata</taxon>
        <taxon>Arachnida</taxon>
        <taxon>Acari</taxon>
        <taxon>Acariformes</taxon>
        <taxon>Sarcoptiformes</taxon>
        <taxon>Astigmata</taxon>
        <taxon>Psoroptidia</taxon>
        <taxon>Analgoidea</taxon>
        <taxon>Pyroglyphidae</taxon>
        <taxon>Dermatophagoidinae</taxon>
        <taxon>Dermatophagoides</taxon>
    </lineage>
</organism>
<dbReference type="InterPro" id="IPR029099">
    <property type="entry name" value="Pribosyltran_N"/>
</dbReference>
<dbReference type="InterPro" id="IPR003960">
    <property type="entry name" value="ATPase_AAA_CS"/>
</dbReference>
<dbReference type="PANTHER" id="PTHR10210">
    <property type="entry name" value="RIBOSE-PHOSPHATE DIPHOSPHOKINASE FAMILY MEMBER"/>
    <property type="match status" value="1"/>
</dbReference>
<evidence type="ECO:0000256" key="2">
    <source>
        <dbReference type="ARBA" id="ARBA00006478"/>
    </source>
</evidence>
<evidence type="ECO:0000256" key="12">
    <source>
        <dbReference type="ARBA" id="ARBA00049535"/>
    </source>
</evidence>
<dbReference type="GO" id="GO:0016887">
    <property type="term" value="F:ATP hydrolysis activity"/>
    <property type="evidence" value="ECO:0007669"/>
    <property type="project" value="InterPro"/>
</dbReference>
<dbReference type="RefSeq" id="XP_027200442.1">
    <property type="nucleotide sequence ID" value="XM_027344641.1"/>
</dbReference>
<keyword evidence="5" id="KW-0479">Metal-binding</keyword>
<dbReference type="GO" id="GO:0006164">
    <property type="term" value="P:purine nucleotide biosynthetic process"/>
    <property type="evidence" value="ECO:0007669"/>
    <property type="project" value="TreeGrafter"/>
</dbReference>
<dbReference type="SUPFAM" id="SSF53271">
    <property type="entry name" value="PRTase-like"/>
    <property type="match status" value="2"/>
</dbReference>
<dbReference type="GO" id="GO:0005737">
    <property type="term" value="C:cytoplasm"/>
    <property type="evidence" value="ECO:0007669"/>
    <property type="project" value="TreeGrafter"/>
</dbReference>
<comment type="similarity">
    <text evidence="13">Belongs to the AAA ATPase family.</text>
</comment>
<evidence type="ECO:0000256" key="10">
    <source>
        <dbReference type="ARBA" id="ARBA00022842"/>
    </source>
</evidence>
<dbReference type="GO" id="GO:0004749">
    <property type="term" value="F:ribose phosphate diphosphokinase activity"/>
    <property type="evidence" value="ECO:0007669"/>
    <property type="project" value="UniProtKB-EC"/>
</dbReference>
<dbReference type="SMART" id="SM00382">
    <property type="entry name" value="AAA"/>
    <property type="match status" value="1"/>
</dbReference>
<reference evidence="16" key="1">
    <citation type="submission" date="2025-08" db="UniProtKB">
        <authorList>
            <consortium name="RefSeq"/>
        </authorList>
    </citation>
    <scope>IDENTIFICATION</scope>
    <source>
        <strain evidence="16">Airmid</strain>
    </source>
</reference>
<dbReference type="InterPro" id="IPR029057">
    <property type="entry name" value="PRTase-like"/>
</dbReference>
<dbReference type="InterPro" id="IPR000836">
    <property type="entry name" value="PRTase_dom"/>
</dbReference>
<dbReference type="Proteomes" id="UP000515146">
    <property type="component" value="Unplaced"/>
</dbReference>
<accession>A0A6P6Y4N5</accession>
<dbReference type="Pfam" id="PF00004">
    <property type="entry name" value="AAA"/>
    <property type="match status" value="1"/>
</dbReference>
<dbReference type="Pfam" id="PF14572">
    <property type="entry name" value="Pribosyl_synth"/>
    <property type="match status" value="1"/>
</dbReference>
<dbReference type="InterPro" id="IPR003959">
    <property type="entry name" value="ATPase_AAA_core"/>
</dbReference>
<dbReference type="InterPro" id="IPR003593">
    <property type="entry name" value="AAA+_ATPase"/>
</dbReference>
<dbReference type="GO" id="GO:0005524">
    <property type="term" value="F:ATP binding"/>
    <property type="evidence" value="ECO:0007669"/>
    <property type="project" value="UniProtKB-KW"/>
</dbReference>
<gene>
    <name evidence="16" type="primary">LOC113794526</name>
</gene>
<dbReference type="InParanoid" id="A0A6P6Y4N5"/>
<protein>
    <recommendedName>
        <fullName evidence="3">ribose-phosphate diphosphokinase</fullName>
        <ecNumber evidence="3">2.7.6.1</ecNumber>
    </recommendedName>
</protein>
<dbReference type="OrthoDB" id="413572at2759"/>
<keyword evidence="11" id="KW-0175">Coiled coil</keyword>
<proteinExistence type="inferred from homology"/>
<keyword evidence="9 13" id="KW-0067">ATP-binding</keyword>
<comment type="pathway">
    <text evidence="1">Metabolic intermediate biosynthesis; 5-phospho-alpha-D-ribose 1-diphosphate biosynthesis; 5-phospho-alpha-D-ribose 1-diphosphate from D-ribose 5-phosphate (route I): step 1/1.</text>
</comment>
<dbReference type="SMART" id="SM01400">
    <property type="entry name" value="Pribosyltran_N"/>
    <property type="match status" value="1"/>
</dbReference>
<evidence type="ECO:0000256" key="3">
    <source>
        <dbReference type="ARBA" id="ARBA00013247"/>
    </source>
</evidence>
<dbReference type="Pfam" id="PF13793">
    <property type="entry name" value="Pribosyltran_N"/>
    <property type="match status" value="1"/>
</dbReference>
<evidence type="ECO:0000313" key="16">
    <source>
        <dbReference type="RefSeq" id="XP_027200442.1"/>
    </source>
</evidence>
<keyword evidence="6" id="KW-0545">Nucleotide biosynthesis</keyword>
<dbReference type="InterPro" id="IPR027417">
    <property type="entry name" value="P-loop_NTPase"/>
</dbReference>
<name>A0A6P6Y4N5_DERPT</name>